<reference evidence="1 2" key="1">
    <citation type="submission" date="2018-02" db="EMBL/GenBank/DDBJ databases">
        <title>Comparative genomes isolates from brazilian mangrove.</title>
        <authorList>
            <person name="Araujo J.E."/>
            <person name="Taketani R.G."/>
            <person name="Silva M.C.P."/>
            <person name="Loureco M.V."/>
            <person name="Andreote F.D."/>
        </authorList>
    </citation>
    <scope>NUCLEOTIDE SEQUENCE [LARGE SCALE GENOMIC DNA]</scope>
    <source>
        <strain evidence="1 2">HEX-2 MGV</strain>
    </source>
</reference>
<evidence type="ECO:0000313" key="2">
    <source>
        <dbReference type="Proteomes" id="UP000240009"/>
    </source>
</evidence>
<organism evidence="1 2">
    <name type="scientific">Blastopirellula marina</name>
    <dbReference type="NCBI Taxonomy" id="124"/>
    <lineage>
        <taxon>Bacteria</taxon>
        <taxon>Pseudomonadati</taxon>
        <taxon>Planctomycetota</taxon>
        <taxon>Planctomycetia</taxon>
        <taxon>Pirellulales</taxon>
        <taxon>Pirellulaceae</taxon>
        <taxon>Blastopirellula</taxon>
    </lineage>
</organism>
<dbReference type="Gene3D" id="2.130.10.10">
    <property type="entry name" value="YVTN repeat-like/Quinoprotein amine dehydrogenase"/>
    <property type="match status" value="1"/>
</dbReference>
<dbReference type="PROSITE" id="PS51257">
    <property type="entry name" value="PROKAR_LIPOPROTEIN"/>
    <property type="match status" value="1"/>
</dbReference>
<comment type="caution">
    <text evidence="1">The sequence shown here is derived from an EMBL/GenBank/DDBJ whole genome shotgun (WGS) entry which is preliminary data.</text>
</comment>
<proteinExistence type="predicted"/>
<dbReference type="Proteomes" id="UP000240009">
    <property type="component" value="Unassembled WGS sequence"/>
</dbReference>
<dbReference type="SUPFAM" id="SSF110296">
    <property type="entry name" value="Oligoxyloglucan reducing end-specific cellobiohydrolase"/>
    <property type="match status" value="1"/>
</dbReference>
<name>A0A2S8EZL5_9BACT</name>
<sequence length="356" mass="39236">MSEQVARGTLKAIDMRWIGCVILLAIAGCNGQPFLGKSAPNSYRFVVANDELYAVRHGGSYGTESGVLTTADKGDTWTEMDAPHRTISLAGRDSQLVALTSKAELFTRDANGTSWTRLWSDPSLRHTYDLSCALSGDIYLATPDGIVEVSRDGSTSRKHASPNGAMCVRSFFADDHHLVVSCNPFQVAVLDTNTKEFIGWNEGFLKLRDDGMYGPAKVKMHGTRFLASRSDGVYVADGLLQPWQLLNDEIRHEGLSGEFCRDLETFDSHEKWLVATGSGIHLMQGGTKQETVFEDVDDDHNLILEVTPFRSQYFVSFARLKNAIGVRLAEDASEWTTLRLNAKQSETESEAADTSP</sequence>
<protein>
    <recommendedName>
        <fullName evidence="3">Photosynthesis system II assembly factor Ycf48/Hcf136-like domain-containing protein</fullName>
    </recommendedName>
</protein>
<dbReference type="InterPro" id="IPR015943">
    <property type="entry name" value="WD40/YVTN_repeat-like_dom_sf"/>
</dbReference>
<accession>A0A2S8EZL5</accession>
<evidence type="ECO:0000313" key="1">
    <source>
        <dbReference type="EMBL" id="PQO25365.1"/>
    </source>
</evidence>
<dbReference type="AlphaFoldDB" id="A0A2S8EZL5"/>
<evidence type="ECO:0008006" key="3">
    <source>
        <dbReference type="Google" id="ProtNLM"/>
    </source>
</evidence>
<gene>
    <name evidence="1" type="ORF">C5Y96_23780</name>
</gene>
<dbReference type="EMBL" id="PUIA01000081">
    <property type="protein sequence ID" value="PQO25365.1"/>
    <property type="molecule type" value="Genomic_DNA"/>
</dbReference>